<gene>
    <name evidence="1" type="ORF">EVAR_102210_1</name>
</gene>
<evidence type="ECO:0000313" key="1">
    <source>
        <dbReference type="EMBL" id="GBP49267.1"/>
    </source>
</evidence>
<protein>
    <submittedName>
        <fullName evidence="1">Uncharacterized protein</fullName>
    </submittedName>
</protein>
<organism evidence="1 2">
    <name type="scientific">Eumeta variegata</name>
    <name type="common">Bagworm moth</name>
    <name type="synonym">Eumeta japonica</name>
    <dbReference type="NCBI Taxonomy" id="151549"/>
    <lineage>
        <taxon>Eukaryota</taxon>
        <taxon>Metazoa</taxon>
        <taxon>Ecdysozoa</taxon>
        <taxon>Arthropoda</taxon>
        <taxon>Hexapoda</taxon>
        <taxon>Insecta</taxon>
        <taxon>Pterygota</taxon>
        <taxon>Neoptera</taxon>
        <taxon>Endopterygota</taxon>
        <taxon>Lepidoptera</taxon>
        <taxon>Glossata</taxon>
        <taxon>Ditrysia</taxon>
        <taxon>Tineoidea</taxon>
        <taxon>Psychidae</taxon>
        <taxon>Oiketicinae</taxon>
        <taxon>Eumeta</taxon>
    </lineage>
</organism>
<evidence type="ECO:0000313" key="2">
    <source>
        <dbReference type="Proteomes" id="UP000299102"/>
    </source>
</evidence>
<dbReference type="AlphaFoldDB" id="A0A4C1WGL2"/>
<proteinExistence type="predicted"/>
<sequence>MTGNFGGLAEDKRFIGVNVTSLCSEQAQKAPRGARGADAGPRFNTRYTSISATLPRVADPHDKAKEYFARLQLAWRRRVNDKRANFASQYD</sequence>
<accession>A0A4C1WGL2</accession>
<name>A0A4C1WGL2_EUMVA</name>
<dbReference type="EMBL" id="BGZK01000541">
    <property type="protein sequence ID" value="GBP49267.1"/>
    <property type="molecule type" value="Genomic_DNA"/>
</dbReference>
<keyword evidence="2" id="KW-1185">Reference proteome</keyword>
<reference evidence="1 2" key="1">
    <citation type="journal article" date="2019" name="Commun. Biol.">
        <title>The bagworm genome reveals a unique fibroin gene that provides high tensile strength.</title>
        <authorList>
            <person name="Kono N."/>
            <person name="Nakamura H."/>
            <person name="Ohtoshi R."/>
            <person name="Tomita M."/>
            <person name="Numata K."/>
            <person name="Arakawa K."/>
        </authorList>
    </citation>
    <scope>NUCLEOTIDE SEQUENCE [LARGE SCALE GENOMIC DNA]</scope>
</reference>
<dbReference type="Proteomes" id="UP000299102">
    <property type="component" value="Unassembled WGS sequence"/>
</dbReference>
<comment type="caution">
    <text evidence="1">The sequence shown here is derived from an EMBL/GenBank/DDBJ whole genome shotgun (WGS) entry which is preliminary data.</text>
</comment>